<dbReference type="Gene3D" id="3.10.50.40">
    <property type="match status" value="2"/>
</dbReference>
<dbReference type="GO" id="GO:0003755">
    <property type="term" value="F:peptidyl-prolyl cis-trans isomerase activity"/>
    <property type="evidence" value="ECO:0007669"/>
    <property type="project" value="UniProtKB-EC"/>
</dbReference>
<evidence type="ECO:0000313" key="3">
    <source>
        <dbReference type="EMBL" id="EJX03952.1"/>
    </source>
</evidence>
<dbReference type="InterPro" id="IPR046357">
    <property type="entry name" value="PPIase_dom_sf"/>
</dbReference>
<keyword evidence="3" id="KW-0413">Isomerase</keyword>
<dbReference type="Pfam" id="PF00639">
    <property type="entry name" value="Rotamase"/>
    <property type="match status" value="2"/>
</dbReference>
<dbReference type="InterPro" id="IPR000297">
    <property type="entry name" value="PPIase_PpiC"/>
</dbReference>
<evidence type="ECO:0000259" key="2">
    <source>
        <dbReference type="PROSITE" id="PS50198"/>
    </source>
</evidence>
<evidence type="ECO:0000256" key="1">
    <source>
        <dbReference type="ARBA" id="ARBA00022729"/>
    </source>
</evidence>
<gene>
    <name evidence="3" type="ORF">EVA_07944</name>
</gene>
<dbReference type="PROSITE" id="PS01096">
    <property type="entry name" value="PPIC_PPIASE_1"/>
    <property type="match status" value="1"/>
</dbReference>
<dbReference type="InterPro" id="IPR050280">
    <property type="entry name" value="OMP_Chaperone_SurA"/>
</dbReference>
<name>J9G9J2_9ZZZZ</name>
<dbReference type="EC" id="5.2.1.8" evidence="3"/>
<dbReference type="PANTHER" id="PTHR47637:SF1">
    <property type="entry name" value="CHAPERONE SURA"/>
    <property type="match status" value="1"/>
</dbReference>
<dbReference type="InterPro" id="IPR023058">
    <property type="entry name" value="PPIase_PpiC_CS"/>
</dbReference>
<feature type="domain" description="PpiC" evidence="2">
    <location>
        <begin position="178"/>
        <end position="279"/>
    </location>
</feature>
<dbReference type="SUPFAM" id="SSF54534">
    <property type="entry name" value="FKBP-like"/>
    <property type="match status" value="2"/>
</dbReference>
<dbReference type="PANTHER" id="PTHR47637">
    <property type="entry name" value="CHAPERONE SURA"/>
    <property type="match status" value="1"/>
</dbReference>
<feature type="domain" description="PpiC" evidence="2">
    <location>
        <begin position="282"/>
        <end position="396"/>
    </location>
</feature>
<organism evidence="3">
    <name type="scientific">gut metagenome</name>
    <dbReference type="NCBI Taxonomy" id="749906"/>
    <lineage>
        <taxon>unclassified sequences</taxon>
        <taxon>metagenomes</taxon>
        <taxon>organismal metagenomes</taxon>
    </lineage>
</organism>
<accession>J9G9J2</accession>
<keyword evidence="1" id="KW-0732">Signal</keyword>
<dbReference type="SUPFAM" id="SSF109998">
    <property type="entry name" value="Triger factor/SurA peptide-binding domain-like"/>
    <property type="match status" value="1"/>
</dbReference>
<proteinExistence type="predicted"/>
<comment type="caution">
    <text evidence="3">The sequence shown here is derived from an EMBL/GenBank/DDBJ whole genome shotgun (WGS) entry which is preliminary data.</text>
</comment>
<reference evidence="3" key="1">
    <citation type="journal article" date="2012" name="PLoS ONE">
        <title>Gene sets for utilization of primary and secondary nutrition supplies in the distal gut of endangered iberian lynx.</title>
        <authorList>
            <person name="Alcaide M."/>
            <person name="Messina E."/>
            <person name="Richter M."/>
            <person name="Bargiela R."/>
            <person name="Peplies J."/>
            <person name="Huws S.A."/>
            <person name="Newbold C.J."/>
            <person name="Golyshin P.N."/>
            <person name="Simon M.A."/>
            <person name="Lopez G."/>
            <person name="Yakimov M.M."/>
            <person name="Ferrer M."/>
        </authorList>
    </citation>
    <scope>NUCLEOTIDE SEQUENCE</scope>
</reference>
<sequence length="459" mass="52786">MNVAKIFLFLSCLMGCTSLAAQRAASSASDNNVVDEVIWVVGGEPILLSDVEETRISMEMKGMFIENPYCAIPEQLAIQKLFLHQADLDSIVADESYATRYADMEINRYLQGFGSRENVEAQARRTISQLRDMYKKEARNQYRINRVRESLTKHIKATPAEVREYFKDMAEDSLPFVPTQVEVEIITAAPIVPREEVERIEGRLREFARRVNEGESEFSTLAKFYSQDGSARDGGELGFSGRGQWVPEFAKVAFSLNDPKKVSKIVRTEFGFHIIQLIAKRGDKVNVRHILLKPEIDESEYERNIARLDSIADDIRQSKFTFEEAAYALSDDKDTRNNRGLMFYQDMENGSRTSRFQMKQLPSEIAKVVAQLQPGEVSKAFRMVNNSGQEVCAIVKLKNRIDGHRANVTEDFQLLRNVVLNQRKQEKVNAWIAEKQKSTYVRIYPEWRNCKFEYPNWIK</sequence>
<dbReference type="InterPro" id="IPR027304">
    <property type="entry name" value="Trigger_fact/SurA_dom_sf"/>
</dbReference>
<protein>
    <submittedName>
        <fullName evidence="3">Peptidyl-prolyl cis-trans isomerase, PPIC-type</fullName>
        <ecNumber evidence="3">5.2.1.8</ecNumber>
    </submittedName>
</protein>
<dbReference type="PROSITE" id="PS50198">
    <property type="entry name" value="PPIC_PPIASE_2"/>
    <property type="match status" value="2"/>
</dbReference>
<dbReference type="Gene3D" id="1.10.4030.10">
    <property type="entry name" value="Porin chaperone SurA, peptide-binding domain"/>
    <property type="match status" value="1"/>
</dbReference>
<dbReference type="AlphaFoldDB" id="J9G9J2"/>
<dbReference type="EMBL" id="AMCI01001978">
    <property type="protein sequence ID" value="EJX03952.1"/>
    <property type="molecule type" value="Genomic_DNA"/>
</dbReference>